<dbReference type="Gene3D" id="1.10.10.10">
    <property type="entry name" value="Winged helix-like DNA-binding domain superfamily/Winged helix DNA-binding domain"/>
    <property type="match status" value="1"/>
</dbReference>
<comment type="caution">
    <text evidence="2">The sequence shown here is derived from an EMBL/GenBank/DDBJ whole genome shotgun (WGS) entry which is preliminary data.</text>
</comment>
<dbReference type="PROSITE" id="PS50995">
    <property type="entry name" value="HTH_MARR_2"/>
    <property type="match status" value="1"/>
</dbReference>
<dbReference type="EMBL" id="LJBJ02000013">
    <property type="protein sequence ID" value="OAX51699.1"/>
    <property type="molecule type" value="Genomic_DNA"/>
</dbReference>
<gene>
    <name evidence="2" type="ORF">AN277_0207185</name>
</gene>
<dbReference type="InterPro" id="IPR052526">
    <property type="entry name" value="HTH-type_Bedaq_tolerance"/>
</dbReference>
<evidence type="ECO:0000313" key="3">
    <source>
        <dbReference type="Proteomes" id="UP000053171"/>
    </source>
</evidence>
<name>A0A199NRH8_9MICC</name>
<dbReference type="PANTHER" id="PTHR39515:SF2">
    <property type="entry name" value="HTH-TYPE TRANSCRIPTIONAL REGULATOR RV0880"/>
    <property type="match status" value="1"/>
</dbReference>
<dbReference type="RefSeq" id="WP_055684676.1">
    <property type="nucleotide sequence ID" value="NZ_JAZBHS010000007.1"/>
</dbReference>
<proteinExistence type="predicted"/>
<evidence type="ECO:0000313" key="2">
    <source>
        <dbReference type="EMBL" id="OAX51699.1"/>
    </source>
</evidence>
<dbReference type="InterPro" id="IPR000835">
    <property type="entry name" value="HTH_MarR-typ"/>
</dbReference>
<dbReference type="PANTHER" id="PTHR39515">
    <property type="entry name" value="CONSERVED PROTEIN"/>
    <property type="match status" value="1"/>
</dbReference>
<dbReference type="GO" id="GO:0003700">
    <property type="term" value="F:DNA-binding transcription factor activity"/>
    <property type="evidence" value="ECO:0007669"/>
    <property type="project" value="InterPro"/>
</dbReference>
<feature type="domain" description="HTH marR-type" evidence="1">
    <location>
        <begin position="1"/>
        <end position="149"/>
    </location>
</feature>
<accession>A0A199NRH8</accession>
<dbReference type="SMART" id="SM00347">
    <property type="entry name" value="HTH_MARR"/>
    <property type="match status" value="1"/>
</dbReference>
<dbReference type="Pfam" id="PF01047">
    <property type="entry name" value="MarR"/>
    <property type="match status" value="1"/>
</dbReference>
<dbReference type="SUPFAM" id="SSF46785">
    <property type="entry name" value="Winged helix' DNA-binding domain"/>
    <property type="match status" value="1"/>
</dbReference>
<keyword evidence="3" id="KW-1185">Reference proteome</keyword>
<organism evidence="2 3">
    <name type="scientific">Rothia kristinae</name>
    <dbReference type="NCBI Taxonomy" id="37923"/>
    <lineage>
        <taxon>Bacteria</taxon>
        <taxon>Bacillati</taxon>
        <taxon>Actinomycetota</taxon>
        <taxon>Actinomycetes</taxon>
        <taxon>Micrococcales</taxon>
        <taxon>Micrococcaceae</taxon>
        <taxon>Rothia</taxon>
    </lineage>
</organism>
<sequence>MQDAEKSWDDTPAGMDRDQYRAGELIVRASRFVRAASRHRGRERSAVVLRTLSNLQAKGPMRIGDLAHAEHITQPTMTGVIQRLQSQGLVDRMDDPDDGRARLVLITPRGRAELQEFRRLASDRVSPAMAQLSPEERETLWEATKILRRVTRELDSDAD</sequence>
<dbReference type="AlphaFoldDB" id="A0A199NRH8"/>
<reference evidence="2" key="1">
    <citation type="submission" date="2016-06" db="EMBL/GenBank/DDBJ databases">
        <title>Identification of putative biosynthetic pathways for the production of bioactive secondary metabolites by the marine actinomycete Kocuria kristinae RUTW2-3.</title>
        <authorList>
            <person name="Waterworth S.C."/>
            <person name="Walmsley T.A."/>
            <person name="Matongo T."/>
            <person name="Davies-Coleman M.T."/>
            <person name="Dorrington R.A."/>
        </authorList>
    </citation>
    <scope>NUCLEOTIDE SEQUENCE [LARGE SCALE GENOMIC DNA]</scope>
    <source>
        <strain evidence="2">RUTW2-3</strain>
    </source>
</reference>
<protein>
    <recommendedName>
        <fullName evidence="1">HTH marR-type domain-containing protein</fullName>
    </recommendedName>
</protein>
<evidence type="ECO:0000259" key="1">
    <source>
        <dbReference type="PROSITE" id="PS50995"/>
    </source>
</evidence>
<dbReference type="InterPro" id="IPR036390">
    <property type="entry name" value="WH_DNA-bd_sf"/>
</dbReference>
<dbReference type="InterPro" id="IPR036388">
    <property type="entry name" value="WH-like_DNA-bd_sf"/>
</dbReference>
<dbReference type="Proteomes" id="UP000053171">
    <property type="component" value="Unassembled WGS sequence"/>
</dbReference>